<organism evidence="1">
    <name type="scientific">marine metagenome</name>
    <dbReference type="NCBI Taxonomy" id="408172"/>
    <lineage>
        <taxon>unclassified sequences</taxon>
        <taxon>metagenomes</taxon>
        <taxon>ecological metagenomes</taxon>
    </lineage>
</organism>
<protein>
    <recommendedName>
        <fullName evidence="2">Xylose isomerase-like TIM barrel domain-containing protein</fullName>
    </recommendedName>
</protein>
<proteinExistence type="predicted"/>
<dbReference type="EMBL" id="UINC01001239">
    <property type="protein sequence ID" value="SUZ75293.1"/>
    <property type="molecule type" value="Genomic_DNA"/>
</dbReference>
<sequence>MQQLKVYQSLWAMEQRHPTKKEPTDEHNFKKIKEAGFNGATIDLATHEIEEFQKKKHYFVDNNLGCMVNAFPYSKDDLGPLLKLAKEFDACFVNIIGGVMPIDYKDAIPLVYDWMEEADKAGVKVLFETHRDSLLNDLFYTLQLIEEVPEMRLTADLSHFVVDREMWTPISEIDQQYISTILDRSDCFQGRVASREQIQIQLSFPQHQVWVEIFKKWWSEGIKKWQERSPDDETVYFLCELGPPSYAITDADQLELSDRWEEALIIKSWIESIWKNAEKK</sequence>
<accession>A0A381QCA9</accession>
<evidence type="ECO:0000313" key="1">
    <source>
        <dbReference type="EMBL" id="SUZ75293.1"/>
    </source>
</evidence>
<evidence type="ECO:0008006" key="2">
    <source>
        <dbReference type="Google" id="ProtNLM"/>
    </source>
</evidence>
<reference evidence="1" key="1">
    <citation type="submission" date="2018-05" db="EMBL/GenBank/DDBJ databases">
        <authorList>
            <person name="Lanie J.A."/>
            <person name="Ng W.-L."/>
            <person name="Kazmierczak K.M."/>
            <person name="Andrzejewski T.M."/>
            <person name="Davidsen T.M."/>
            <person name="Wayne K.J."/>
            <person name="Tettelin H."/>
            <person name="Glass J.I."/>
            <person name="Rusch D."/>
            <person name="Podicherti R."/>
            <person name="Tsui H.-C.T."/>
            <person name="Winkler M.E."/>
        </authorList>
    </citation>
    <scope>NUCLEOTIDE SEQUENCE</scope>
</reference>
<dbReference type="InterPro" id="IPR036237">
    <property type="entry name" value="Xyl_isomerase-like_sf"/>
</dbReference>
<dbReference type="SUPFAM" id="SSF51658">
    <property type="entry name" value="Xylose isomerase-like"/>
    <property type="match status" value="1"/>
</dbReference>
<name>A0A381QCA9_9ZZZZ</name>
<gene>
    <name evidence="1" type="ORF">METZ01_LOCUS28147</name>
</gene>
<dbReference type="Gene3D" id="3.20.20.150">
    <property type="entry name" value="Divalent-metal-dependent TIM barrel enzymes"/>
    <property type="match status" value="1"/>
</dbReference>
<dbReference type="AlphaFoldDB" id="A0A381QCA9"/>